<name>A0A149QSH0_9PROT</name>
<keyword evidence="1" id="KW-0175">Coiled coil</keyword>
<proteinExistence type="predicted"/>
<evidence type="ECO:0000313" key="2">
    <source>
        <dbReference type="EMBL" id="KXV00262.1"/>
    </source>
</evidence>
<dbReference type="PATRIC" id="fig|442.7.peg.2177"/>
<gene>
    <name evidence="2" type="ORF">AD929_11530</name>
</gene>
<organism evidence="2 3">
    <name type="scientific">Gluconobacter potus</name>
    <dbReference type="NCBI Taxonomy" id="2724927"/>
    <lineage>
        <taxon>Bacteria</taxon>
        <taxon>Pseudomonadati</taxon>
        <taxon>Pseudomonadota</taxon>
        <taxon>Alphaproteobacteria</taxon>
        <taxon>Acetobacterales</taxon>
        <taxon>Acetobacteraceae</taxon>
        <taxon>Gluconobacter</taxon>
    </lineage>
</organism>
<feature type="coiled-coil region" evidence="1">
    <location>
        <begin position="131"/>
        <end position="158"/>
    </location>
</feature>
<accession>A0A149QSH0</accession>
<protein>
    <submittedName>
        <fullName evidence="2">Uncharacterized protein</fullName>
    </submittedName>
</protein>
<dbReference type="EMBL" id="LHZB01000117">
    <property type="protein sequence ID" value="KXV00262.1"/>
    <property type="molecule type" value="Genomic_DNA"/>
</dbReference>
<dbReference type="Proteomes" id="UP000075573">
    <property type="component" value="Unassembled WGS sequence"/>
</dbReference>
<evidence type="ECO:0000313" key="3">
    <source>
        <dbReference type="Proteomes" id="UP000075573"/>
    </source>
</evidence>
<reference evidence="2 3" key="1">
    <citation type="submission" date="2015-06" db="EMBL/GenBank/DDBJ databases">
        <title>Improved classification and identification of acetic acid bacteria using matrix-assisted laser desorption/ionization time-of-flight mass spectrometry; Gluconobacter nephelii and Gluconobacter uchimurae are later heterotypic synonyms of Gluconobacter japonicus and Gluconobacter oxydans, respectively.</title>
        <authorList>
            <person name="Li L."/>
            <person name="Cleenwerck I."/>
            <person name="De Vuyst L."/>
            <person name="Vandamme P."/>
        </authorList>
    </citation>
    <scope>NUCLEOTIDE SEQUENCE [LARGE SCALE GENOMIC DNA]</scope>
    <source>
        <strain evidence="2 3">LMG 1764</strain>
    </source>
</reference>
<comment type="caution">
    <text evidence="2">The sequence shown here is derived from an EMBL/GenBank/DDBJ whole genome shotgun (WGS) entry which is preliminary data.</text>
</comment>
<evidence type="ECO:0000256" key="1">
    <source>
        <dbReference type="SAM" id="Coils"/>
    </source>
</evidence>
<dbReference type="AlphaFoldDB" id="A0A149QSH0"/>
<sequence length="180" mass="19835">MLREAASQTMNFDMNQLPYAQSVLINLFSRCGAEVTVEHALDGVLRAGPDGVMDAVVRRIAIRLLGRLPSDQLVSEVRDELSQDLDTDELAECRVLYETLSQELRRDAAAVRGLGIIAISQTQGEVFAQDLEAKADKAEQMERRNAALEAQVRAMVNGKFRMLHISRGPRSHSVGTGEQA</sequence>